<dbReference type="Pfam" id="PF18796">
    <property type="entry name" value="LPD1"/>
    <property type="match status" value="1"/>
</dbReference>
<name>A0A0F9DES9_9ZZZZ</name>
<gene>
    <name evidence="2" type="ORF">LCGC14_2208160</name>
</gene>
<evidence type="ECO:0000313" key="2">
    <source>
        <dbReference type="EMBL" id="KKL60154.1"/>
    </source>
</evidence>
<protein>
    <recommendedName>
        <fullName evidence="1">Large polyvalent protein-associated domain-containing protein</fullName>
    </recommendedName>
</protein>
<feature type="domain" description="Large polyvalent protein-associated" evidence="1">
    <location>
        <begin position="186"/>
        <end position="253"/>
    </location>
</feature>
<organism evidence="2">
    <name type="scientific">marine sediment metagenome</name>
    <dbReference type="NCBI Taxonomy" id="412755"/>
    <lineage>
        <taxon>unclassified sequences</taxon>
        <taxon>metagenomes</taxon>
        <taxon>ecological metagenomes</taxon>
    </lineage>
</organism>
<reference evidence="2" key="1">
    <citation type="journal article" date="2015" name="Nature">
        <title>Complex archaea that bridge the gap between prokaryotes and eukaryotes.</title>
        <authorList>
            <person name="Spang A."/>
            <person name="Saw J.H."/>
            <person name="Jorgensen S.L."/>
            <person name="Zaremba-Niedzwiedzka K."/>
            <person name="Martijn J."/>
            <person name="Lind A.E."/>
            <person name="van Eijk R."/>
            <person name="Schleper C."/>
            <person name="Guy L."/>
            <person name="Ettema T.J."/>
        </authorList>
    </citation>
    <scope>NUCLEOTIDE SEQUENCE</scope>
</reference>
<dbReference type="EMBL" id="LAZR01029246">
    <property type="protein sequence ID" value="KKL60154.1"/>
    <property type="molecule type" value="Genomic_DNA"/>
</dbReference>
<dbReference type="NCBIfam" id="NF041907">
    <property type="entry name" value="CLCA_X"/>
    <property type="match status" value="1"/>
</dbReference>
<dbReference type="InterPro" id="IPR041047">
    <property type="entry name" value="LPD1"/>
</dbReference>
<comment type="caution">
    <text evidence="2">The sequence shown here is derived from an EMBL/GenBank/DDBJ whole genome shotgun (WGS) entry which is preliminary data.</text>
</comment>
<dbReference type="AlphaFoldDB" id="A0A0F9DES9"/>
<accession>A0A0F9DES9</accession>
<sequence length="260" mass="29717">MTAKNRLQRGFYRQGPNYRFDDQVDFNDIRDTFGFRTMVVGKWVSKEERFISANLIYDALADLAQILQVPPNAIGLRGKLNFAFGHGGQQHVQAHYNSRTRTLALAKNAGAGALAHEWFHAFDHHITGHVFPAHSKNHFASKLWLEHPIAPSHSLNLALNKFYQSVFLEPTGENANHYVQQCIAFDKHHQQYYMSMPEELAERSFEACIAQNEQIINHFLVSGINSSGLIYPDNNTLTTCNRALNNYFSRLGQLLFHHHV</sequence>
<proteinExistence type="predicted"/>
<evidence type="ECO:0000259" key="1">
    <source>
        <dbReference type="Pfam" id="PF18796"/>
    </source>
</evidence>